<evidence type="ECO:0000313" key="2">
    <source>
        <dbReference type="EMBL" id="HJB39436.1"/>
    </source>
</evidence>
<keyword evidence="1" id="KW-0472">Membrane</keyword>
<dbReference type="Gene3D" id="1.10.1760.20">
    <property type="match status" value="1"/>
</dbReference>
<sequence>MKQFSTQKIARLGLLFALAMAFSFLESQVTPLLGLAPGIKPGLANVVVMYAIFAMGGACAAVLTLLKAAFVLMVQGPMAAVLSLCGGLCALGGMLAVKRLHGTEWMLSVTGALLHNIGQLAALSILFVQSGYAFYYAPVLLISGLCMGTLTFWVFQQTQRLWKRCEKG</sequence>
<comment type="caution">
    <text evidence="2">The sequence shown here is derived from an EMBL/GenBank/DDBJ whole genome shotgun (WGS) entry which is preliminary data.</text>
</comment>
<organism evidence="2 3">
    <name type="scientific">Candidatus Ruthenibacterium avium</name>
    <dbReference type="NCBI Taxonomy" id="2838751"/>
    <lineage>
        <taxon>Bacteria</taxon>
        <taxon>Bacillati</taxon>
        <taxon>Bacillota</taxon>
        <taxon>Clostridia</taxon>
        <taxon>Eubacteriales</taxon>
        <taxon>Oscillospiraceae</taxon>
        <taxon>Ruthenibacterium</taxon>
    </lineage>
</organism>
<keyword evidence="1" id="KW-0812">Transmembrane</keyword>
<evidence type="ECO:0000256" key="1">
    <source>
        <dbReference type="SAM" id="Phobius"/>
    </source>
</evidence>
<dbReference type="Proteomes" id="UP000824209">
    <property type="component" value="Unassembled WGS sequence"/>
</dbReference>
<dbReference type="EMBL" id="DWYA01000035">
    <property type="protein sequence ID" value="HJB39436.1"/>
    <property type="molecule type" value="Genomic_DNA"/>
</dbReference>
<evidence type="ECO:0000313" key="3">
    <source>
        <dbReference type="Proteomes" id="UP000824209"/>
    </source>
</evidence>
<proteinExistence type="predicted"/>
<dbReference type="InterPro" id="IPR014535">
    <property type="entry name" value="Hpre_diP_synt_I"/>
</dbReference>
<protein>
    <submittedName>
        <fullName evidence="2">Gx transporter family protein</fullName>
    </submittedName>
</protein>
<name>A0A9D2M2H4_9FIRM</name>
<reference evidence="2" key="2">
    <citation type="submission" date="2021-04" db="EMBL/GenBank/DDBJ databases">
        <authorList>
            <person name="Gilroy R."/>
        </authorList>
    </citation>
    <scope>NUCLEOTIDE SEQUENCE</scope>
    <source>
        <strain evidence="2">ChiBcec8-14828</strain>
    </source>
</reference>
<accession>A0A9D2M2H4</accession>
<feature type="transmembrane region" description="Helical" evidence="1">
    <location>
        <begin position="78"/>
        <end position="97"/>
    </location>
</feature>
<dbReference type="PIRSF" id="PIRSF027391">
    <property type="entry name" value="Hpre_diP_synt_I"/>
    <property type="match status" value="1"/>
</dbReference>
<keyword evidence="1" id="KW-1133">Transmembrane helix</keyword>
<dbReference type="InterPro" id="IPR010898">
    <property type="entry name" value="Hpre_diP_synth_I"/>
</dbReference>
<gene>
    <name evidence="2" type="ORF">H9943_03460</name>
</gene>
<dbReference type="AlphaFoldDB" id="A0A9D2M2H4"/>
<reference evidence="2" key="1">
    <citation type="journal article" date="2021" name="PeerJ">
        <title>Extensive microbial diversity within the chicken gut microbiome revealed by metagenomics and culture.</title>
        <authorList>
            <person name="Gilroy R."/>
            <person name="Ravi A."/>
            <person name="Getino M."/>
            <person name="Pursley I."/>
            <person name="Horton D.L."/>
            <person name="Alikhan N.F."/>
            <person name="Baker D."/>
            <person name="Gharbi K."/>
            <person name="Hall N."/>
            <person name="Watson M."/>
            <person name="Adriaenssens E.M."/>
            <person name="Foster-Nyarko E."/>
            <person name="Jarju S."/>
            <person name="Secka A."/>
            <person name="Antonio M."/>
            <person name="Oren A."/>
            <person name="Chaudhuri R.R."/>
            <person name="La Ragione R."/>
            <person name="Hildebrand F."/>
            <person name="Pallen M.J."/>
        </authorList>
    </citation>
    <scope>NUCLEOTIDE SEQUENCE</scope>
    <source>
        <strain evidence="2">ChiBcec8-14828</strain>
    </source>
</reference>
<feature type="transmembrane region" description="Helical" evidence="1">
    <location>
        <begin position="43"/>
        <end position="66"/>
    </location>
</feature>
<feature type="transmembrane region" description="Helical" evidence="1">
    <location>
        <begin position="133"/>
        <end position="155"/>
    </location>
</feature>
<dbReference type="Pfam" id="PF07456">
    <property type="entry name" value="Hpre_diP_synt_I"/>
    <property type="match status" value="1"/>
</dbReference>